<accession>A0AAE0ZEM8</accession>
<evidence type="ECO:0000313" key="1">
    <source>
        <dbReference type="EMBL" id="KAK3766977.1"/>
    </source>
</evidence>
<proteinExistence type="predicted"/>
<evidence type="ECO:0000313" key="2">
    <source>
        <dbReference type="Proteomes" id="UP001283361"/>
    </source>
</evidence>
<gene>
    <name evidence="1" type="ORF">RRG08_066494</name>
</gene>
<dbReference type="AlphaFoldDB" id="A0AAE0ZEM8"/>
<sequence length="98" mass="11164">MSSAASQHGVDQSRSWRTFRNFKSGENPWASFGQLDYPTYLKMVAVSAAYMMEMGEFRDVIHASSGPFLQEHRDENKRRRAMLVSPADPTFHAHVCPN</sequence>
<comment type="caution">
    <text evidence="1">The sequence shown here is derived from an EMBL/GenBank/DDBJ whole genome shotgun (WGS) entry which is preliminary data.</text>
</comment>
<organism evidence="1 2">
    <name type="scientific">Elysia crispata</name>
    <name type="common">lettuce slug</name>
    <dbReference type="NCBI Taxonomy" id="231223"/>
    <lineage>
        <taxon>Eukaryota</taxon>
        <taxon>Metazoa</taxon>
        <taxon>Spiralia</taxon>
        <taxon>Lophotrochozoa</taxon>
        <taxon>Mollusca</taxon>
        <taxon>Gastropoda</taxon>
        <taxon>Heterobranchia</taxon>
        <taxon>Euthyneura</taxon>
        <taxon>Panpulmonata</taxon>
        <taxon>Sacoglossa</taxon>
        <taxon>Placobranchoidea</taxon>
        <taxon>Plakobranchidae</taxon>
        <taxon>Elysia</taxon>
    </lineage>
</organism>
<reference evidence="1" key="1">
    <citation type="journal article" date="2023" name="G3 (Bethesda)">
        <title>A reference genome for the long-term kleptoplast-retaining sea slug Elysia crispata morphotype clarki.</title>
        <authorList>
            <person name="Eastman K.E."/>
            <person name="Pendleton A.L."/>
            <person name="Shaikh M.A."/>
            <person name="Suttiyut T."/>
            <person name="Ogas R."/>
            <person name="Tomko P."/>
            <person name="Gavelis G."/>
            <person name="Widhalm J.R."/>
            <person name="Wisecaver J.H."/>
        </authorList>
    </citation>
    <scope>NUCLEOTIDE SEQUENCE</scope>
    <source>
        <strain evidence="1">ECLA1</strain>
    </source>
</reference>
<protein>
    <submittedName>
        <fullName evidence="1">Uncharacterized protein</fullName>
    </submittedName>
</protein>
<keyword evidence="2" id="KW-1185">Reference proteome</keyword>
<dbReference type="EMBL" id="JAWDGP010004187">
    <property type="protein sequence ID" value="KAK3766977.1"/>
    <property type="molecule type" value="Genomic_DNA"/>
</dbReference>
<name>A0AAE0ZEM8_9GAST</name>
<dbReference type="Proteomes" id="UP001283361">
    <property type="component" value="Unassembled WGS sequence"/>
</dbReference>